<dbReference type="InterPro" id="IPR036991">
    <property type="entry name" value="Fe_hydrogenase_ssu_sf"/>
</dbReference>
<name>A0A7C3MP82_DICTH</name>
<dbReference type="Gene3D" id="3.40.950.10">
    <property type="entry name" value="Fe-only Hydrogenase (Larger Subunit), Chain L, domain 3"/>
    <property type="match status" value="1"/>
</dbReference>
<dbReference type="Gene3D" id="3.30.70.20">
    <property type="match status" value="1"/>
</dbReference>
<dbReference type="PROSITE" id="PS00641">
    <property type="entry name" value="COMPLEX1_75K_1"/>
    <property type="match status" value="1"/>
</dbReference>
<dbReference type="CDD" id="cd00207">
    <property type="entry name" value="fer2"/>
    <property type="match status" value="1"/>
</dbReference>
<protein>
    <submittedName>
        <fullName evidence="17">2Fe-2S iron-sulfur cluster binding domain-containing protein</fullName>
    </submittedName>
</protein>
<comment type="subcellular location">
    <subcellularLocation>
        <location evidence="2">Membrane</location>
    </subcellularLocation>
</comment>
<evidence type="ECO:0000256" key="12">
    <source>
        <dbReference type="ARBA" id="ARBA00023136"/>
    </source>
</evidence>
<dbReference type="Pfam" id="PF01257">
    <property type="entry name" value="2Fe-2S_thioredx"/>
    <property type="match status" value="1"/>
</dbReference>
<comment type="cofactor">
    <cofactor evidence="1">
        <name>[4Fe-4S] cluster</name>
        <dbReference type="ChEBI" id="CHEBI:49883"/>
    </cofactor>
</comment>
<dbReference type="SUPFAM" id="SSF54292">
    <property type="entry name" value="2Fe-2S ferredoxin-like"/>
    <property type="match status" value="1"/>
</dbReference>
<feature type="domain" description="4Fe-4S ferredoxin-type" evidence="15">
    <location>
        <begin position="176"/>
        <end position="207"/>
    </location>
</feature>
<evidence type="ECO:0000259" key="14">
    <source>
        <dbReference type="PROSITE" id="PS51085"/>
    </source>
</evidence>
<evidence type="ECO:0000256" key="11">
    <source>
        <dbReference type="ARBA" id="ARBA00023027"/>
    </source>
</evidence>
<feature type="domain" description="4Fe-4S ferredoxin-type" evidence="15">
    <location>
        <begin position="134"/>
        <end position="165"/>
    </location>
</feature>
<dbReference type="Gene3D" id="3.40.30.10">
    <property type="entry name" value="Glutaredoxin"/>
    <property type="match status" value="1"/>
</dbReference>
<reference evidence="17" key="1">
    <citation type="journal article" date="2020" name="mSystems">
        <title>Genome- and Community-Level Interaction Insights into Carbon Utilization and Element Cycling Functions of Hydrothermarchaeota in Hydrothermal Sediment.</title>
        <authorList>
            <person name="Zhou Z."/>
            <person name="Liu Y."/>
            <person name="Xu W."/>
            <person name="Pan J."/>
            <person name="Luo Z.H."/>
            <person name="Li M."/>
        </authorList>
    </citation>
    <scope>NUCLEOTIDE SEQUENCE [LARGE SCALE GENOMIC DNA]</scope>
    <source>
        <strain evidence="17">SpSt-81</strain>
    </source>
</reference>
<evidence type="ECO:0000256" key="5">
    <source>
        <dbReference type="ARBA" id="ARBA00022714"/>
    </source>
</evidence>
<dbReference type="Gene3D" id="3.40.50.1780">
    <property type="match status" value="1"/>
</dbReference>
<dbReference type="GO" id="GO:0016020">
    <property type="term" value="C:membrane"/>
    <property type="evidence" value="ECO:0007669"/>
    <property type="project" value="UniProtKB-SubCell"/>
</dbReference>
<evidence type="ECO:0000256" key="7">
    <source>
        <dbReference type="ARBA" id="ARBA00022737"/>
    </source>
</evidence>
<comment type="caution">
    <text evidence="17">The sequence shown here is derived from an EMBL/GenBank/DDBJ whole genome shotgun (WGS) entry which is preliminary data.</text>
</comment>
<keyword evidence="10" id="KW-0411">Iron-sulfur</keyword>
<dbReference type="PROSITE" id="PS00198">
    <property type="entry name" value="4FE4S_FER_1"/>
    <property type="match status" value="1"/>
</dbReference>
<dbReference type="InterPro" id="IPR050340">
    <property type="entry name" value="Cytosolic_Fe-S_CAF"/>
</dbReference>
<keyword evidence="12" id="KW-0472">Membrane</keyword>
<dbReference type="Pfam" id="PF02256">
    <property type="entry name" value="Fe_hyd_SSU"/>
    <property type="match status" value="1"/>
</dbReference>
<dbReference type="InterPro" id="IPR017896">
    <property type="entry name" value="4Fe4S_Fe-S-bd"/>
</dbReference>
<dbReference type="InterPro" id="IPR003149">
    <property type="entry name" value="Fe_hydrogenase_ssu"/>
</dbReference>
<keyword evidence="6" id="KW-0479">Metal-binding</keyword>
<dbReference type="InterPro" id="IPR036010">
    <property type="entry name" value="2Fe-2S_ferredoxin-like_sf"/>
</dbReference>
<evidence type="ECO:0000256" key="4">
    <source>
        <dbReference type="ARBA" id="ARBA00022485"/>
    </source>
</evidence>
<dbReference type="PROSITE" id="PS51085">
    <property type="entry name" value="2FE2S_FER_2"/>
    <property type="match status" value="1"/>
</dbReference>
<keyword evidence="5" id="KW-0001">2Fe-2S</keyword>
<dbReference type="EMBL" id="DTIN01000021">
    <property type="protein sequence ID" value="HFX13732.1"/>
    <property type="molecule type" value="Genomic_DNA"/>
</dbReference>
<dbReference type="InterPro" id="IPR001041">
    <property type="entry name" value="2Fe-2S_ferredoxin-type"/>
</dbReference>
<keyword evidence="4" id="KW-0004">4Fe-4S</keyword>
<evidence type="ECO:0000256" key="13">
    <source>
        <dbReference type="ARBA" id="ARBA00034078"/>
    </source>
</evidence>
<dbReference type="Pfam" id="PF13510">
    <property type="entry name" value="Fer2_4"/>
    <property type="match status" value="1"/>
</dbReference>
<evidence type="ECO:0000256" key="10">
    <source>
        <dbReference type="ARBA" id="ARBA00023014"/>
    </source>
</evidence>
<feature type="domain" description="4Fe-4S His(Cys)3-ligated-type" evidence="16">
    <location>
        <begin position="77"/>
        <end position="116"/>
    </location>
</feature>
<evidence type="ECO:0000256" key="3">
    <source>
        <dbReference type="ARBA" id="ARBA00005404"/>
    </source>
</evidence>
<dbReference type="SUPFAM" id="SSF53920">
    <property type="entry name" value="Fe-only hydrogenase"/>
    <property type="match status" value="1"/>
</dbReference>
<dbReference type="FunFam" id="3.30.70.20:FF:000035">
    <property type="entry name" value="Iron hydrogenase 1"/>
    <property type="match status" value="1"/>
</dbReference>
<keyword evidence="8" id="KW-1278">Translocase</keyword>
<dbReference type="GO" id="GO:0042773">
    <property type="term" value="P:ATP synthesis coupled electron transport"/>
    <property type="evidence" value="ECO:0007669"/>
    <property type="project" value="InterPro"/>
</dbReference>
<evidence type="ECO:0000259" key="15">
    <source>
        <dbReference type="PROSITE" id="PS51379"/>
    </source>
</evidence>
<comment type="cofactor">
    <cofactor evidence="13">
        <name>[2Fe-2S] cluster</name>
        <dbReference type="ChEBI" id="CHEBI:190135"/>
    </cofactor>
</comment>
<dbReference type="SUPFAM" id="SSF54862">
    <property type="entry name" value="4Fe-4S ferredoxins"/>
    <property type="match status" value="1"/>
</dbReference>
<dbReference type="GO" id="GO:0016491">
    <property type="term" value="F:oxidoreductase activity"/>
    <property type="evidence" value="ECO:0007669"/>
    <property type="project" value="InterPro"/>
</dbReference>
<evidence type="ECO:0000256" key="2">
    <source>
        <dbReference type="ARBA" id="ARBA00004370"/>
    </source>
</evidence>
<dbReference type="InterPro" id="IPR000283">
    <property type="entry name" value="NADH_UbQ_OxRdtase_75kDa_su_CS"/>
</dbReference>
<dbReference type="FunFam" id="3.10.20.740:FF:000004">
    <property type="entry name" value="NADH-quinone oxidoreductase"/>
    <property type="match status" value="1"/>
</dbReference>
<dbReference type="InterPro" id="IPR009016">
    <property type="entry name" value="Fe_hydrogenase"/>
</dbReference>
<evidence type="ECO:0000313" key="17">
    <source>
        <dbReference type="EMBL" id="HFX13732.1"/>
    </source>
</evidence>
<keyword evidence="7" id="KW-0677">Repeat</keyword>
<dbReference type="GO" id="GO:0051539">
    <property type="term" value="F:4 iron, 4 sulfur cluster binding"/>
    <property type="evidence" value="ECO:0007669"/>
    <property type="project" value="UniProtKB-KW"/>
</dbReference>
<evidence type="ECO:0000256" key="1">
    <source>
        <dbReference type="ARBA" id="ARBA00001966"/>
    </source>
</evidence>
<dbReference type="Pfam" id="PF02906">
    <property type="entry name" value="Fe_hyd_lg_C"/>
    <property type="match status" value="1"/>
</dbReference>
<evidence type="ECO:0000256" key="8">
    <source>
        <dbReference type="ARBA" id="ARBA00022967"/>
    </source>
</evidence>
<sequence length="658" mass="73644">MKIYVDGREVIIGDNERNLLEALKKVGIEIPNLCYLSEASIYGACRLCLVEVNGKNIVTSCNLKPEEGMIIRTNTPEIYEVRKGILELLLASHNRDCTTCERNGSCKLQEYAEAFGIREIRFDNVRKDGGVDKLSPVVRDNTKCILCGDCVRVCEELQGVAAIDIAGRGFVSKVTPAFEHSLADVECVYCGQCVAYCPTGALYVRNDIDKVYNALKNKKKVVIGMMAPAVRTAIQEEFGMEKDLFVAGRVSSFLKMLGFVKVFEVPFGADLVAYEEAHEFLDRLEKGERLPQLTSCCPAWAKYVEEFFPAYIDNLSTVKSPQQALGTVIKEIYSKEIGVPKEDIFLVSIMPCTAKKYEAERPEHNGIVDVVLTTKELIQMIKASGIKLSNFNPEAFDKPFNLYSQGGLDFGKTGGVLGTVLSVINDKVKIKEFKEEEIEKGIRLFNITLGDGKEVKAMAVFNLGNAKKVMKDIKDGILQVDIIEVMACGYGCIGGGGQPYPNDTIVRKNRAKILKDMVSVNPIKTPQENPYLMDLYNKYLKHPLSHETHRLLHTTYSPKRRVPEEDIEILTLPLPDEEKIKVRVCLGTSCYMKGSYKILSDLIEMVRKEDWAKNVEVVGTFCTENCDKSPNVMINDILISEANTDKIKEMLKRYVKGE</sequence>
<dbReference type="Gene3D" id="3.10.20.740">
    <property type="match status" value="1"/>
</dbReference>
<proteinExistence type="inferred from homology"/>
<gene>
    <name evidence="17" type="ORF">ENW00_06205</name>
</gene>
<dbReference type="InterPro" id="IPR019574">
    <property type="entry name" value="NADH_UbQ_OxRdtase_Gsu_4Fe4S-bd"/>
</dbReference>
<evidence type="ECO:0000259" key="16">
    <source>
        <dbReference type="PROSITE" id="PS51839"/>
    </source>
</evidence>
<keyword evidence="11" id="KW-0520">NAD</keyword>
<dbReference type="SMART" id="SM00929">
    <property type="entry name" value="NADH-G_4Fe-4S_3"/>
    <property type="match status" value="1"/>
</dbReference>
<evidence type="ECO:0000256" key="9">
    <source>
        <dbReference type="ARBA" id="ARBA00023004"/>
    </source>
</evidence>
<dbReference type="PANTHER" id="PTHR11615">
    <property type="entry name" value="NITRATE, FORMATE, IRON DEHYDROGENASE"/>
    <property type="match status" value="1"/>
</dbReference>
<dbReference type="AlphaFoldDB" id="A0A7C3MP82"/>
<dbReference type="GO" id="GO:0046872">
    <property type="term" value="F:metal ion binding"/>
    <property type="evidence" value="ECO:0007669"/>
    <property type="project" value="UniProtKB-KW"/>
</dbReference>
<dbReference type="SMART" id="SM00902">
    <property type="entry name" value="Fe_hyd_SSU"/>
    <property type="match status" value="1"/>
</dbReference>
<dbReference type="Gene3D" id="4.10.260.20">
    <property type="entry name" value="Iron hydrogenase, small subunit"/>
    <property type="match status" value="1"/>
</dbReference>
<dbReference type="PROSITE" id="PS51379">
    <property type="entry name" value="4FE4S_FER_2"/>
    <property type="match status" value="2"/>
</dbReference>
<dbReference type="InterPro" id="IPR017900">
    <property type="entry name" value="4Fe4S_Fe_S_CS"/>
</dbReference>
<dbReference type="InterPro" id="IPR004108">
    <property type="entry name" value="Fe_hydrogenase_lsu_C"/>
</dbReference>
<comment type="similarity">
    <text evidence="3">Belongs to the complex I 75 kDa subunit family.</text>
</comment>
<dbReference type="InterPro" id="IPR036249">
    <property type="entry name" value="Thioredoxin-like_sf"/>
</dbReference>
<dbReference type="PROSITE" id="PS51839">
    <property type="entry name" value="4FE4S_HC3"/>
    <property type="match status" value="1"/>
</dbReference>
<accession>A0A7C3MP82</accession>
<keyword evidence="9" id="KW-0408">Iron</keyword>
<dbReference type="CDD" id="cd02980">
    <property type="entry name" value="TRX_Fd_family"/>
    <property type="match status" value="1"/>
</dbReference>
<dbReference type="Pfam" id="PF12838">
    <property type="entry name" value="Fer4_7"/>
    <property type="match status" value="1"/>
</dbReference>
<dbReference type="Pfam" id="PF10588">
    <property type="entry name" value="NADH-G_4Fe-4S_3"/>
    <property type="match status" value="1"/>
</dbReference>
<organism evidence="17">
    <name type="scientific">Dictyoglomus thermophilum</name>
    <dbReference type="NCBI Taxonomy" id="14"/>
    <lineage>
        <taxon>Bacteria</taxon>
        <taxon>Pseudomonadati</taxon>
        <taxon>Dictyoglomota</taxon>
        <taxon>Dictyoglomia</taxon>
        <taxon>Dictyoglomales</taxon>
        <taxon>Dictyoglomaceae</taxon>
        <taxon>Dictyoglomus</taxon>
    </lineage>
</organism>
<feature type="domain" description="2Fe-2S ferredoxin-type" evidence="14">
    <location>
        <begin position="1"/>
        <end position="77"/>
    </location>
</feature>
<dbReference type="GO" id="GO:0008137">
    <property type="term" value="F:NADH dehydrogenase (ubiquinone) activity"/>
    <property type="evidence" value="ECO:0007669"/>
    <property type="project" value="InterPro"/>
</dbReference>
<dbReference type="SUPFAM" id="SSF52833">
    <property type="entry name" value="Thioredoxin-like"/>
    <property type="match status" value="1"/>
</dbReference>
<evidence type="ECO:0000256" key="6">
    <source>
        <dbReference type="ARBA" id="ARBA00022723"/>
    </source>
</evidence>
<dbReference type="GO" id="GO:0051537">
    <property type="term" value="F:2 iron, 2 sulfur cluster binding"/>
    <property type="evidence" value="ECO:0007669"/>
    <property type="project" value="UniProtKB-KW"/>
</dbReference>